<dbReference type="InterPro" id="IPR000408">
    <property type="entry name" value="Reg_chr_condens"/>
</dbReference>
<feature type="domain" description="MBG" evidence="4">
    <location>
        <begin position="554"/>
        <end position="616"/>
    </location>
</feature>
<dbReference type="InterPro" id="IPR043772">
    <property type="entry name" value="MBG_3"/>
</dbReference>
<dbReference type="Gene3D" id="2.130.10.30">
    <property type="entry name" value="Regulator of chromosome condensation 1/beta-lactamase-inhibitor protein II"/>
    <property type="match status" value="1"/>
</dbReference>
<dbReference type="InterPro" id="IPR013783">
    <property type="entry name" value="Ig-like_fold"/>
</dbReference>
<evidence type="ECO:0000256" key="2">
    <source>
        <dbReference type="SAM" id="Phobius"/>
    </source>
</evidence>
<dbReference type="PANTHER" id="PTHR45982:SF1">
    <property type="entry name" value="REGULATOR OF CHROMOSOME CONDENSATION"/>
    <property type="match status" value="1"/>
</dbReference>
<feature type="compositionally biased region" description="Low complexity" evidence="1">
    <location>
        <begin position="835"/>
        <end position="848"/>
    </location>
</feature>
<proteinExistence type="predicted"/>
<dbReference type="AlphaFoldDB" id="R4Z238"/>
<sequence length="941" mass="90755">MGSATSRPVGRGVALSRRGCVGVVAAVAVLALGLVAVVGVASPASAAAGSTGWSQVSAGDLHTCAIAETAGAAYCWGANGDGQLGNNDLGVGSGVPVAVEVPGGVTGWSQITAGGRHTCAVAEVSGAAYCWGANGDGQLGNNDPGVGSGVPVEVEVPGGVTGWSQITAGGRHTCAVAEVSGAAYCWGYNDKGQLGNNDPGVGSGVPVAVEVAVGVTGWSQITVGDYHTCAVAGTSGAAYCWGYNSFGQLGNNNLGVDSGVPVAVEVPVGVTGWSQITAGGYHTCANVATSGDWFCWGENQFGQLGNNNLGVNSGVPAAVGVPVAVTGGWSQITAGLYHTCAIAATIGVAYCGGLNNVGQLGNNNLGVGSGVPVAVTPAGQSILFGAPPDTALSSGPIDVSGEVAATSGLPATIVSNTPTVCTVSGATVSLVNTGTCALTASQDGDNAFAPATPVTQSFEVTPGAQTITLDAPTTMMFGETATVSASSTSGLPVVLAVSGGCTLDGSMLTATAAGSCVVTASQAGDTNWAPATPAVQTITIGRAGAVVVISGDLVVYDGGPHGVVVSTNPAGLPVTVTYDGSTVEPTLAGSYGVAVTVNDPDHSGTASGTLTIMPASTTVTAGGDDTVMVGNTATVTVGVNAGSGDAPTGEVTLAGAGTPMVETLDGSGETMFVVGGLPIGTHKLTVDYPGDTNHSASTTTATVEVTPAAASITGVPATTDPGEVIEVTATGFVPDETVTFMLNSEPVVLGTATANRFGTATATLTIPDLPGDHTITATGNTSNTVASAPTTITTPTEPTTPAVPSTPTRPTSSAPAVTTPPAPSSGGDRPPAAMAPSPTDGPAPTAGPAAVAGPVAVVGPTPAAGPAAVAGPTPTAGRSAAAVGPTPVAGPAAVTGPTGLPAAQANTGIRVAPTVGTGLALVVFGIFVMWAAHRRRTRQTA</sequence>
<protein>
    <submittedName>
        <fullName evidence="5">Uncharacterized protein</fullName>
    </submittedName>
</protein>
<dbReference type="eggNOG" id="COG2911">
    <property type="taxonomic scope" value="Bacteria"/>
</dbReference>
<feature type="region of interest" description="Disordered" evidence="1">
    <location>
        <begin position="767"/>
        <end position="848"/>
    </location>
</feature>
<dbReference type="STRING" id="1229780.BN381_130235"/>
<reference evidence="5 6" key="1">
    <citation type="journal article" date="2013" name="ISME J.">
        <title>Metabolic model for the filamentous 'Candidatus Microthrix parvicella' based on genomic and metagenomic analyses.</title>
        <authorList>
            <person name="Jon McIlroy S."/>
            <person name="Kristiansen R."/>
            <person name="Albertsen M."/>
            <person name="Michael Karst S."/>
            <person name="Rossetti S."/>
            <person name="Lund Nielsen J."/>
            <person name="Tandoi V."/>
            <person name="James Seviour R."/>
            <person name="Nielsen P.H."/>
        </authorList>
    </citation>
    <scope>NUCLEOTIDE SEQUENCE [LARGE SCALE GENOMIC DNA]</scope>
    <source>
        <strain evidence="5 6">RN1</strain>
    </source>
</reference>
<gene>
    <name evidence="5" type="ORF">BN381_130235</name>
</gene>
<dbReference type="eggNOG" id="COG4625">
    <property type="taxonomic scope" value="Bacteria"/>
</dbReference>
<keyword evidence="6" id="KW-1185">Reference proteome</keyword>
<dbReference type="PROSITE" id="PS50012">
    <property type="entry name" value="RCC1_3"/>
    <property type="match status" value="5"/>
</dbReference>
<dbReference type="HOGENOM" id="CLU_311850_0_0_11"/>
<dbReference type="InterPro" id="IPR009091">
    <property type="entry name" value="RCC1/BLIP-II"/>
</dbReference>
<dbReference type="InterPro" id="IPR051553">
    <property type="entry name" value="Ran_GTPase-activating"/>
</dbReference>
<dbReference type="eggNOG" id="COG5184">
    <property type="taxonomic scope" value="Bacteria"/>
</dbReference>
<evidence type="ECO:0000259" key="4">
    <source>
        <dbReference type="Pfam" id="PF18887"/>
    </source>
</evidence>
<dbReference type="Pfam" id="PF18887">
    <property type="entry name" value="MBG_3"/>
    <property type="match status" value="1"/>
</dbReference>
<feature type="domain" description="Bacterial Ig-like" evidence="3">
    <location>
        <begin position="626"/>
        <end position="706"/>
    </location>
</feature>
<keyword evidence="2" id="KW-1133">Transmembrane helix</keyword>
<feature type="compositionally biased region" description="Low complexity" evidence="1">
    <location>
        <begin position="784"/>
        <end position="817"/>
    </location>
</feature>
<dbReference type="EMBL" id="CANL01000005">
    <property type="protein sequence ID" value="CCM62677.1"/>
    <property type="molecule type" value="Genomic_DNA"/>
</dbReference>
<dbReference type="PANTHER" id="PTHR45982">
    <property type="entry name" value="REGULATOR OF CHROMOSOME CONDENSATION"/>
    <property type="match status" value="1"/>
</dbReference>
<dbReference type="InterPro" id="IPR032109">
    <property type="entry name" value="Big_3_5"/>
</dbReference>
<evidence type="ECO:0000313" key="6">
    <source>
        <dbReference type="Proteomes" id="UP000018291"/>
    </source>
</evidence>
<dbReference type="GO" id="GO:0005737">
    <property type="term" value="C:cytoplasm"/>
    <property type="evidence" value="ECO:0007669"/>
    <property type="project" value="TreeGrafter"/>
</dbReference>
<feature type="transmembrane region" description="Helical" evidence="2">
    <location>
        <begin position="911"/>
        <end position="932"/>
    </location>
</feature>
<name>R4Z238_9ACTN</name>
<keyword evidence="2" id="KW-0812">Transmembrane</keyword>
<dbReference type="Pfam" id="PF00415">
    <property type="entry name" value="RCC1"/>
    <property type="match status" value="5"/>
</dbReference>
<dbReference type="SUPFAM" id="SSF50985">
    <property type="entry name" value="RCC1/BLIP-II"/>
    <property type="match status" value="1"/>
</dbReference>
<evidence type="ECO:0000256" key="1">
    <source>
        <dbReference type="SAM" id="MobiDB-lite"/>
    </source>
</evidence>
<comment type="caution">
    <text evidence="5">The sequence shown here is derived from an EMBL/GenBank/DDBJ whole genome shotgun (WGS) entry which is preliminary data.</text>
</comment>
<evidence type="ECO:0000259" key="3">
    <source>
        <dbReference type="Pfam" id="PF16640"/>
    </source>
</evidence>
<dbReference type="Proteomes" id="UP000018291">
    <property type="component" value="Unassembled WGS sequence"/>
</dbReference>
<dbReference type="Pfam" id="PF16640">
    <property type="entry name" value="Big_3_5"/>
    <property type="match status" value="1"/>
</dbReference>
<dbReference type="Gene3D" id="2.60.40.10">
    <property type="entry name" value="Immunoglobulins"/>
    <property type="match status" value="1"/>
</dbReference>
<accession>R4Z238</accession>
<dbReference type="GO" id="GO:0005975">
    <property type="term" value="P:carbohydrate metabolic process"/>
    <property type="evidence" value="ECO:0007669"/>
    <property type="project" value="UniProtKB-ARBA"/>
</dbReference>
<organism evidence="5 6">
    <name type="scientific">Candidatus Neomicrothrix parvicella RN1</name>
    <dbReference type="NCBI Taxonomy" id="1229780"/>
    <lineage>
        <taxon>Bacteria</taxon>
        <taxon>Bacillati</taxon>
        <taxon>Actinomycetota</taxon>
        <taxon>Acidimicrobiia</taxon>
        <taxon>Acidimicrobiales</taxon>
        <taxon>Microthrixaceae</taxon>
        <taxon>Candidatus Neomicrothrix</taxon>
    </lineage>
</organism>
<evidence type="ECO:0000313" key="5">
    <source>
        <dbReference type="EMBL" id="CCM62677.1"/>
    </source>
</evidence>
<dbReference type="OrthoDB" id="9796385at2"/>
<keyword evidence="2" id="KW-0472">Membrane</keyword>
<dbReference type="GO" id="GO:0005085">
    <property type="term" value="F:guanyl-nucleotide exchange factor activity"/>
    <property type="evidence" value="ECO:0007669"/>
    <property type="project" value="TreeGrafter"/>
</dbReference>